<dbReference type="EMBL" id="WIXE01007203">
    <property type="protein sequence ID" value="KAK5980638.1"/>
    <property type="molecule type" value="Genomic_DNA"/>
</dbReference>
<keyword evidence="1" id="KW-0812">Transmembrane</keyword>
<sequence length="252" mass="27865">MVYTPPDANAQPRYRRRYAQGNRSKTIELGTLSEIEEDIYHNKEGNNSAVGQSAGGSQDDSAVDLRWPRKDTVKSIIRHLSERQKGEQGKFGNPFVPQYTEWIPPHYFDESSHLPSSTMSEFHASAASCSTRTHTTLPSQATSLARSESMLVPNNQPASLIGRRPSNLHVSHCPIPVWYPPPHVPYQPPPPLMYIPIGHPALPLPSKIFLGEKEPSLCVELCCGGVAQMLWTLICVVLLGVVGVLITALFYV</sequence>
<keyword evidence="3" id="KW-1185">Reference proteome</keyword>
<name>A0AAN8G4H2_TRICO</name>
<keyword evidence="1" id="KW-1133">Transmembrane helix</keyword>
<feature type="transmembrane region" description="Helical" evidence="1">
    <location>
        <begin position="229"/>
        <end position="251"/>
    </location>
</feature>
<reference evidence="2 3" key="1">
    <citation type="submission" date="2019-10" db="EMBL/GenBank/DDBJ databases">
        <title>Assembly and Annotation for the nematode Trichostrongylus colubriformis.</title>
        <authorList>
            <person name="Martin J."/>
        </authorList>
    </citation>
    <scope>NUCLEOTIDE SEQUENCE [LARGE SCALE GENOMIC DNA]</scope>
    <source>
        <strain evidence="2">G859</strain>
        <tissue evidence="2">Whole worm</tissue>
    </source>
</reference>
<protein>
    <submittedName>
        <fullName evidence="2">Uncharacterized protein</fullName>
    </submittedName>
</protein>
<proteinExistence type="predicted"/>
<gene>
    <name evidence="2" type="ORF">GCK32_014967</name>
</gene>
<evidence type="ECO:0000313" key="2">
    <source>
        <dbReference type="EMBL" id="KAK5980638.1"/>
    </source>
</evidence>
<dbReference type="AlphaFoldDB" id="A0AAN8G4H2"/>
<accession>A0AAN8G4H2</accession>
<evidence type="ECO:0000313" key="3">
    <source>
        <dbReference type="Proteomes" id="UP001331761"/>
    </source>
</evidence>
<comment type="caution">
    <text evidence="2">The sequence shown here is derived from an EMBL/GenBank/DDBJ whole genome shotgun (WGS) entry which is preliminary data.</text>
</comment>
<evidence type="ECO:0000256" key="1">
    <source>
        <dbReference type="SAM" id="Phobius"/>
    </source>
</evidence>
<keyword evidence="1" id="KW-0472">Membrane</keyword>
<dbReference type="Proteomes" id="UP001331761">
    <property type="component" value="Unassembled WGS sequence"/>
</dbReference>
<organism evidence="2 3">
    <name type="scientific">Trichostrongylus colubriformis</name>
    <name type="common">Black scour worm</name>
    <dbReference type="NCBI Taxonomy" id="6319"/>
    <lineage>
        <taxon>Eukaryota</taxon>
        <taxon>Metazoa</taxon>
        <taxon>Ecdysozoa</taxon>
        <taxon>Nematoda</taxon>
        <taxon>Chromadorea</taxon>
        <taxon>Rhabditida</taxon>
        <taxon>Rhabditina</taxon>
        <taxon>Rhabditomorpha</taxon>
        <taxon>Strongyloidea</taxon>
        <taxon>Trichostrongylidae</taxon>
        <taxon>Trichostrongylus</taxon>
    </lineage>
</organism>